<dbReference type="RefSeq" id="XP_056560124.1">
    <property type="nucleotide sequence ID" value="XM_056693395.1"/>
</dbReference>
<comment type="caution">
    <text evidence="1">The sequence shown here is derived from an EMBL/GenBank/DDBJ whole genome shotgun (WGS) entry which is preliminary data.</text>
</comment>
<evidence type="ECO:0000313" key="2">
    <source>
        <dbReference type="Proteomes" id="UP001147782"/>
    </source>
</evidence>
<sequence>MQDFLESSDTYRRPEANWRRMLVQQPPILTLGWVERGIAISDMVDLHRWEVPLQVFGGLRMNMLYDIVVNSSETSSDYFYFRVLWSWYDSFVDELCSLKSDPDISYHGERVTEALRKGMQSADVVLDM</sequence>
<reference evidence="1" key="2">
    <citation type="journal article" date="2023" name="IMA Fungus">
        <title>Comparative genomic study of the Penicillium genus elucidates a diverse pangenome and 15 lateral gene transfer events.</title>
        <authorList>
            <person name="Petersen C."/>
            <person name="Sorensen T."/>
            <person name="Nielsen M.R."/>
            <person name="Sondergaard T.E."/>
            <person name="Sorensen J.L."/>
            <person name="Fitzpatrick D.A."/>
            <person name="Frisvad J.C."/>
            <person name="Nielsen K.L."/>
        </authorList>
    </citation>
    <scope>NUCLEOTIDE SEQUENCE</scope>
    <source>
        <strain evidence="1">IBT 29864</strain>
    </source>
</reference>
<keyword evidence="2" id="KW-1185">Reference proteome</keyword>
<proteinExistence type="predicted"/>
<name>A0A9W9VU34_9EURO</name>
<organism evidence="1 2">
    <name type="scientific">Penicillium cataractarum</name>
    <dbReference type="NCBI Taxonomy" id="2100454"/>
    <lineage>
        <taxon>Eukaryota</taxon>
        <taxon>Fungi</taxon>
        <taxon>Dikarya</taxon>
        <taxon>Ascomycota</taxon>
        <taxon>Pezizomycotina</taxon>
        <taxon>Eurotiomycetes</taxon>
        <taxon>Eurotiomycetidae</taxon>
        <taxon>Eurotiales</taxon>
        <taxon>Aspergillaceae</taxon>
        <taxon>Penicillium</taxon>
    </lineage>
</organism>
<dbReference type="EMBL" id="JAPZBS010000001">
    <property type="protein sequence ID" value="KAJ5389396.1"/>
    <property type="molecule type" value="Genomic_DNA"/>
</dbReference>
<protein>
    <submittedName>
        <fullName evidence="1">Uncharacterized protein</fullName>
    </submittedName>
</protein>
<dbReference type="OrthoDB" id="3800738at2759"/>
<reference evidence="1" key="1">
    <citation type="submission" date="2022-11" db="EMBL/GenBank/DDBJ databases">
        <authorList>
            <person name="Petersen C."/>
        </authorList>
    </citation>
    <scope>NUCLEOTIDE SEQUENCE</scope>
    <source>
        <strain evidence="1">IBT 29864</strain>
    </source>
</reference>
<accession>A0A9W9VU34</accession>
<dbReference type="Proteomes" id="UP001147782">
    <property type="component" value="Unassembled WGS sequence"/>
</dbReference>
<gene>
    <name evidence="1" type="ORF">N7496_000464</name>
</gene>
<dbReference type="AlphaFoldDB" id="A0A9W9VU34"/>
<evidence type="ECO:0000313" key="1">
    <source>
        <dbReference type="EMBL" id="KAJ5389396.1"/>
    </source>
</evidence>
<dbReference type="GeneID" id="81432572"/>